<dbReference type="EMBL" id="JBIQWL010000002">
    <property type="protein sequence ID" value="MFH8250177.1"/>
    <property type="molecule type" value="Genomic_DNA"/>
</dbReference>
<accession>A0ABW7Q7G3</accession>
<feature type="transmembrane region" description="Helical" evidence="1">
    <location>
        <begin position="95"/>
        <end position="119"/>
    </location>
</feature>
<organism evidence="2 3">
    <name type="scientific">Microbacterium alkaliflavum</name>
    <dbReference type="NCBI Taxonomy" id="3248839"/>
    <lineage>
        <taxon>Bacteria</taxon>
        <taxon>Bacillati</taxon>
        <taxon>Actinomycetota</taxon>
        <taxon>Actinomycetes</taxon>
        <taxon>Micrococcales</taxon>
        <taxon>Microbacteriaceae</taxon>
        <taxon>Microbacterium</taxon>
    </lineage>
</organism>
<evidence type="ECO:0000256" key="1">
    <source>
        <dbReference type="SAM" id="Phobius"/>
    </source>
</evidence>
<keyword evidence="1" id="KW-0472">Membrane</keyword>
<feature type="transmembrane region" description="Helical" evidence="1">
    <location>
        <begin position="322"/>
        <end position="343"/>
    </location>
</feature>
<feature type="transmembrane region" description="Helical" evidence="1">
    <location>
        <begin position="418"/>
        <end position="436"/>
    </location>
</feature>
<protein>
    <submittedName>
        <fullName evidence="2">Amino acid transporter</fullName>
    </submittedName>
</protein>
<gene>
    <name evidence="2" type="ORF">ACH3VR_07420</name>
</gene>
<comment type="caution">
    <text evidence="2">The sequence shown here is derived from an EMBL/GenBank/DDBJ whole genome shotgun (WGS) entry which is preliminary data.</text>
</comment>
<feature type="transmembrane region" description="Helical" evidence="1">
    <location>
        <begin position="214"/>
        <end position="234"/>
    </location>
</feature>
<feature type="transmembrane region" description="Helical" evidence="1">
    <location>
        <begin position="442"/>
        <end position="461"/>
    </location>
</feature>
<feature type="transmembrane region" description="Helical" evidence="1">
    <location>
        <begin position="363"/>
        <end position="380"/>
    </location>
</feature>
<name>A0ABW7Q7G3_9MICO</name>
<keyword evidence="1" id="KW-0812">Transmembrane</keyword>
<proteinExistence type="predicted"/>
<reference evidence="2 3" key="1">
    <citation type="submission" date="2024-09" db="EMBL/GenBank/DDBJ databases">
        <authorList>
            <person name="Pan X."/>
        </authorList>
    </citation>
    <scope>NUCLEOTIDE SEQUENCE [LARGE SCALE GENOMIC DNA]</scope>
    <source>
        <strain evidence="2 3">B2969</strain>
    </source>
</reference>
<feature type="transmembrane region" description="Helical" evidence="1">
    <location>
        <begin position="265"/>
        <end position="288"/>
    </location>
</feature>
<evidence type="ECO:0000313" key="3">
    <source>
        <dbReference type="Proteomes" id="UP001610861"/>
    </source>
</evidence>
<feature type="transmembrane region" description="Helical" evidence="1">
    <location>
        <begin position="386"/>
        <end position="406"/>
    </location>
</feature>
<sequence>MTGLIDDHAQHQGPMARRAEQTHSWWRVMCLTGLDYFSTLGYQPGIAALAAGLISPFATIVLVALTLLGALPVYRRVAKESFRGSGSIAMLERLLPWWAGKLFVLVLLGFAATDFMITITLSAADASAHAIANPFAPAWLGGGQVWLTLALVTLLGLVFLKGFREAIRVAVLLVAVYLLLNVVVAVVSIGHIFTNPIVVEDWWSALFESHGNPLLIAGVALIVFPKLALGLSGFETGVAVMPQITGSDADAPDNPKTRIRGTKRLLTTAAVIMSVFLITSSFTTTLLIPQADFQPGGPANGRALAYLAHEYLGEAFGTVYDISTILILWFAGASAMAGLLNLVPRYLPRYGMAPQWARAVRPLVIVFSLIAFLITIVFRADVDAQGGAYATGVLVLITSASVAVMISAWQRRQRPQTIAFGAITVVFIYTTVVNVLERPDGIRIAGLFILGIVTVSVISRIGRSFELRAPTVTFDVDAASFLRGDAKSGELLIIAHEPHEGTDSEYVKKDRDERRFSKIPLKARTIFLEVHPSDSSDFEEELEVTGSIRAGYRVMQVRSGNVPNTIAAVLLAARDLTGVVPTVYCEWTEGNPIGNMFRYLITGVGEVAPVTREVLREAEKDIKRRPAVHVV</sequence>
<feature type="transmembrane region" description="Helical" evidence="1">
    <location>
        <begin position="172"/>
        <end position="194"/>
    </location>
</feature>
<feature type="transmembrane region" description="Helical" evidence="1">
    <location>
        <begin position="46"/>
        <end position="74"/>
    </location>
</feature>
<feature type="transmembrane region" description="Helical" evidence="1">
    <location>
        <begin position="139"/>
        <end position="160"/>
    </location>
</feature>
<dbReference type="Gene3D" id="1.20.1740.10">
    <property type="entry name" value="Amino acid/polyamine transporter I"/>
    <property type="match status" value="1"/>
</dbReference>
<dbReference type="RefSeq" id="WP_396640461.1">
    <property type="nucleotide sequence ID" value="NZ_JBIQWL010000002.1"/>
</dbReference>
<evidence type="ECO:0000313" key="2">
    <source>
        <dbReference type="EMBL" id="MFH8250177.1"/>
    </source>
</evidence>
<dbReference type="Proteomes" id="UP001610861">
    <property type="component" value="Unassembled WGS sequence"/>
</dbReference>
<keyword evidence="1" id="KW-1133">Transmembrane helix</keyword>
<keyword evidence="3" id="KW-1185">Reference proteome</keyword>